<reference evidence="2" key="1">
    <citation type="journal article" date="2006" name="PLoS Biol.">
        <title>Macronuclear genome sequence of the ciliate Tetrahymena thermophila, a model eukaryote.</title>
        <authorList>
            <person name="Eisen J.A."/>
            <person name="Coyne R.S."/>
            <person name="Wu M."/>
            <person name="Wu D."/>
            <person name="Thiagarajan M."/>
            <person name="Wortman J.R."/>
            <person name="Badger J.H."/>
            <person name="Ren Q."/>
            <person name="Amedeo P."/>
            <person name="Jones K.M."/>
            <person name="Tallon L.J."/>
            <person name="Delcher A.L."/>
            <person name="Salzberg S.L."/>
            <person name="Silva J.C."/>
            <person name="Haas B.J."/>
            <person name="Majoros W.H."/>
            <person name="Farzad M."/>
            <person name="Carlton J.M."/>
            <person name="Smith R.K. Jr."/>
            <person name="Garg J."/>
            <person name="Pearlman R.E."/>
            <person name="Karrer K.M."/>
            <person name="Sun L."/>
            <person name="Manning G."/>
            <person name="Elde N.C."/>
            <person name="Turkewitz A.P."/>
            <person name="Asai D.J."/>
            <person name="Wilkes D.E."/>
            <person name="Wang Y."/>
            <person name="Cai H."/>
            <person name="Collins K."/>
            <person name="Stewart B.A."/>
            <person name="Lee S.R."/>
            <person name="Wilamowska K."/>
            <person name="Weinberg Z."/>
            <person name="Ruzzo W.L."/>
            <person name="Wloga D."/>
            <person name="Gaertig J."/>
            <person name="Frankel J."/>
            <person name="Tsao C.-C."/>
            <person name="Gorovsky M.A."/>
            <person name="Keeling P.J."/>
            <person name="Waller R.F."/>
            <person name="Patron N.J."/>
            <person name="Cherry J.M."/>
            <person name="Stover N.A."/>
            <person name="Krieger C.J."/>
            <person name="del Toro C."/>
            <person name="Ryder H.F."/>
            <person name="Williamson S.C."/>
            <person name="Barbeau R.A."/>
            <person name="Hamilton E.P."/>
            <person name="Orias E."/>
        </authorList>
    </citation>
    <scope>NUCLEOTIDE SEQUENCE [LARGE SCALE GENOMIC DNA]</scope>
    <source>
        <strain evidence="2">SB210</strain>
    </source>
</reference>
<name>Q236G1_TETTS</name>
<dbReference type="Proteomes" id="UP000009168">
    <property type="component" value="Unassembled WGS sequence"/>
</dbReference>
<keyword evidence="2" id="KW-1185">Reference proteome</keyword>
<dbReference type="GeneID" id="7841692"/>
<proteinExistence type="predicted"/>
<gene>
    <name evidence="1" type="ORF">TTHERM_00090330</name>
</gene>
<evidence type="ECO:0000313" key="1">
    <source>
        <dbReference type="EMBL" id="EAR92539.2"/>
    </source>
</evidence>
<dbReference type="RefSeq" id="XP_001012784.2">
    <property type="nucleotide sequence ID" value="XM_001012784.2"/>
</dbReference>
<dbReference type="InParanoid" id="Q236G1"/>
<dbReference type="AlphaFoldDB" id="Q236G1"/>
<sequence length="128" mass="15322">MKNMDLFQGKKENAINKKMTNDFGYILREFDRGEQKRDNFQKDENIFNLVFHQILLKKVFKIVILWNPLKGAFGAKVSAESKTDIIQSYNPLYPLLAHIKYGRLKKILRKLKIQLKKIKIHQRNKNFW</sequence>
<evidence type="ECO:0000313" key="2">
    <source>
        <dbReference type="Proteomes" id="UP000009168"/>
    </source>
</evidence>
<dbReference type="KEGG" id="tet:TTHERM_00090330"/>
<dbReference type="HOGENOM" id="CLU_1450423_0_0_1"/>
<accession>Q236G1</accession>
<organism evidence="1 2">
    <name type="scientific">Tetrahymena thermophila (strain SB210)</name>
    <dbReference type="NCBI Taxonomy" id="312017"/>
    <lineage>
        <taxon>Eukaryota</taxon>
        <taxon>Sar</taxon>
        <taxon>Alveolata</taxon>
        <taxon>Ciliophora</taxon>
        <taxon>Intramacronucleata</taxon>
        <taxon>Oligohymenophorea</taxon>
        <taxon>Hymenostomatida</taxon>
        <taxon>Tetrahymenina</taxon>
        <taxon>Tetrahymenidae</taxon>
        <taxon>Tetrahymena</taxon>
    </lineage>
</organism>
<dbReference type="EMBL" id="GG662749">
    <property type="protein sequence ID" value="EAR92539.2"/>
    <property type="molecule type" value="Genomic_DNA"/>
</dbReference>
<protein>
    <submittedName>
        <fullName evidence="1">Uncharacterized protein</fullName>
    </submittedName>
</protein>